<reference evidence="1" key="1">
    <citation type="submission" date="2020-05" db="EMBL/GenBank/DDBJ databases">
        <authorList>
            <person name="Chiriac C."/>
            <person name="Salcher M."/>
            <person name="Ghai R."/>
            <person name="Kavagutti S V."/>
        </authorList>
    </citation>
    <scope>NUCLEOTIDE SEQUENCE</scope>
</reference>
<sequence length="178" mass="19144">MPEKPEVSETIQAGDQLPVTESSDEFVDSLPEDLDISAFVGPTVFPDVGRRRISGSIYLILAATCAAGAAQSPNRGLLAAAVLLGLLGVYHFIAGWHQKISETDALVVATRTVGFPVGHASAALAWRGLRSRPAWRILLYSADEPPSMRGLVELDAMDGHILGEYTEKNPEDWSKFGL</sequence>
<evidence type="ECO:0000313" key="1">
    <source>
        <dbReference type="EMBL" id="CAB4791005.1"/>
    </source>
</evidence>
<dbReference type="AlphaFoldDB" id="A0A6J6X4R8"/>
<name>A0A6J6X4R8_9ZZZZ</name>
<gene>
    <name evidence="1" type="ORF">UFOPK2925_01463</name>
</gene>
<proteinExistence type="predicted"/>
<protein>
    <submittedName>
        <fullName evidence="1">Unannotated protein</fullName>
    </submittedName>
</protein>
<organism evidence="1">
    <name type="scientific">freshwater metagenome</name>
    <dbReference type="NCBI Taxonomy" id="449393"/>
    <lineage>
        <taxon>unclassified sequences</taxon>
        <taxon>metagenomes</taxon>
        <taxon>ecological metagenomes</taxon>
    </lineage>
</organism>
<dbReference type="EMBL" id="CAEZZU010000267">
    <property type="protein sequence ID" value="CAB4791005.1"/>
    <property type="molecule type" value="Genomic_DNA"/>
</dbReference>
<accession>A0A6J6X4R8</accession>